<evidence type="ECO:0000313" key="1">
    <source>
        <dbReference type="EMBL" id="KNC70787.1"/>
    </source>
</evidence>
<evidence type="ECO:0000313" key="2">
    <source>
        <dbReference type="Proteomes" id="UP000054560"/>
    </source>
</evidence>
<keyword evidence="2" id="KW-1185">Reference proteome</keyword>
<dbReference type="GeneID" id="25917189"/>
<dbReference type="Proteomes" id="UP000054560">
    <property type="component" value="Unassembled WGS sequence"/>
</dbReference>
<organism evidence="1 2">
    <name type="scientific">Sphaeroforma arctica JP610</name>
    <dbReference type="NCBI Taxonomy" id="667725"/>
    <lineage>
        <taxon>Eukaryota</taxon>
        <taxon>Ichthyosporea</taxon>
        <taxon>Ichthyophonida</taxon>
        <taxon>Sphaeroforma</taxon>
    </lineage>
</organism>
<gene>
    <name evidence="1" type="ORF">SARC_16685</name>
</gene>
<name>A0A0L0F272_9EUKA</name>
<reference evidence="1 2" key="1">
    <citation type="submission" date="2011-02" db="EMBL/GenBank/DDBJ databases">
        <title>The Genome Sequence of Sphaeroforma arctica JP610.</title>
        <authorList>
            <consortium name="The Broad Institute Genome Sequencing Platform"/>
            <person name="Russ C."/>
            <person name="Cuomo C."/>
            <person name="Young S.K."/>
            <person name="Zeng Q."/>
            <person name="Gargeya S."/>
            <person name="Alvarado L."/>
            <person name="Berlin A."/>
            <person name="Chapman S.B."/>
            <person name="Chen Z."/>
            <person name="Freedman E."/>
            <person name="Gellesch M."/>
            <person name="Goldberg J."/>
            <person name="Griggs A."/>
            <person name="Gujja S."/>
            <person name="Heilman E."/>
            <person name="Heiman D."/>
            <person name="Howarth C."/>
            <person name="Mehta T."/>
            <person name="Neiman D."/>
            <person name="Pearson M."/>
            <person name="Roberts A."/>
            <person name="Saif S."/>
            <person name="Shea T."/>
            <person name="Shenoy N."/>
            <person name="Sisk P."/>
            <person name="Stolte C."/>
            <person name="Sykes S."/>
            <person name="White J."/>
            <person name="Yandava C."/>
            <person name="Burger G."/>
            <person name="Gray M.W."/>
            <person name="Holland P.W.H."/>
            <person name="King N."/>
            <person name="Lang F.B.F."/>
            <person name="Roger A.J."/>
            <person name="Ruiz-Trillo I."/>
            <person name="Haas B."/>
            <person name="Nusbaum C."/>
            <person name="Birren B."/>
        </authorList>
    </citation>
    <scope>NUCLEOTIDE SEQUENCE [LARGE SCALE GENOMIC DNA]</scope>
    <source>
        <strain evidence="1 2">JP610</strain>
    </source>
</reference>
<feature type="non-terminal residue" evidence="1">
    <location>
        <position position="65"/>
    </location>
</feature>
<proteinExistence type="predicted"/>
<dbReference type="RefSeq" id="XP_014144689.1">
    <property type="nucleotide sequence ID" value="XM_014289214.1"/>
</dbReference>
<protein>
    <submittedName>
        <fullName evidence="1">Uncharacterized protein</fullName>
    </submittedName>
</protein>
<dbReference type="AlphaFoldDB" id="A0A0L0F272"/>
<accession>A0A0L0F272</accession>
<sequence length="65" mass="7617">MEEIFKDPSVKELRKKALMCGMFYDNDDNGEEYAEEQLLQLTGFMLQVADVDDNVRATFKDYDLE</sequence>
<dbReference type="EMBL" id="KQ250237">
    <property type="protein sequence ID" value="KNC70787.1"/>
    <property type="molecule type" value="Genomic_DNA"/>
</dbReference>